<name>A0A0C7NYI5_DEFTU</name>
<keyword evidence="2" id="KW-0808">Transferase</keyword>
<sequence>MKIVHVEDYFDPSAGYQINELLYAWKDFDDELFLITSNDMSPFHKKVDNYLDAKFEKETKVKIYRLKPILKVSTRLLLKDLNQTIKSINPDVVFMHGIGDFKDLRLLMKKPEYIIMRDCHMSWIASKNRFRNFYYAFFKIIFASIINRTNKYEIIFALGEEEYEYLKKLGISDSKIDYLPHGYNEEIMYYSESERNIIRNFYQFNTDDIVISYIGKFNKNKQPDLIFDIINKFERNYISEKKLKLLFIGPKDNEYMKIFNKKLLKLKEKIDITIDDTKPFTELRKYFSASDICIFPKETTLSSIHAQICGCQVIMENHKSNRERVINNENLFEIDNLEQASQILKKIIDNNEYKNRMEYIPFLKDREYNNQVKKLRNLIKKSMNKC</sequence>
<dbReference type="STRING" id="1006576.DTL3_0984"/>
<dbReference type="EMBL" id="LN824141">
    <property type="protein sequence ID" value="CEP78288.1"/>
    <property type="molecule type" value="Genomic_DNA"/>
</dbReference>
<dbReference type="AlphaFoldDB" id="A0A0C7NYI5"/>
<evidence type="ECO:0000313" key="2">
    <source>
        <dbReference type="EMBL" id="CEP78288.1"/>
    </source>
</evidence>
<gene>
    <name evidence="2" type="ORF">DTL3_0984</name>
</gene>
<dbReference type="PANTHER" id="PTHR12526">
    <property type="entry name" value="GLYCOSYLTRANSFERASE"/>
    <property type="match status" value="1"/>
</dbReference>
<dbReference type="RefSeq" id="WP_045087776.1">
    <property type="nucleotide sequence ID" value="NZ_LN824141.1"/>
</dbReference>
<dbReference type="Gene3D" id="3.40.50.2000">
    <property type="entry name" value="Glycogen Phosphorylase B"/>
    <property type="match status" value="2"/>
</dbReference>
<dbReference type="HOGENOM" id="CLU_059321_1_0_0"/>
<accession>A0A0C7NYI5</accession>
<dbReference type="KEGG" id="dtn:DTL3_0984"/>
<evidence type="ECO:0000259" key="1">
    <source>
        <dbReference type="Pfam" id="PF00534"/>
    </source>
</evidence>
<dbReference type="SUPFAM" id="SSF53756">
    <property type="entry name" value="UDP-Glycosyltransferase/glycogen phosphorylase"/>
    <property type="match status" value="1"/>
</dbReference>
<organism evidence="2 3">
    <name type="scientific">Defluviitoga tunisiensis</name>
    <dbReference type="NCBI Taxonomy" id="1006576"/>
    <lineage>
        <taxon>Bacteria</taxon>
        <taxon>Thermotogati</taxon>
        <taxon>Thermotogota</taxon>
        <taxon>Thermotogae</taxon>
        <taxon>Petrotogales</taxon>
        <taxon>Petrotogaceae</taxon>
        <taxon>Defluviitoga</taxon>
    </lineage>
</organism>
<keyword evidence="3" id="KW-1185">Reference proteome</keyword>
<dbReference type="InterPro" id="IPR001296">
    <property type="entry name" value="Glyco_trans_1"/>
</dbReference>
<reference evidence="3" key="1">
    <citation type="submission" date="2014-11" db="EMBL/GenBank/DDBJ databases">
        <authorList>
            <person name="Wibberg D."/>
        </authorList>
    </citation>
    <scope>NUCLEOTIDE SEQUENCE [LARGE SCALE GENOMIC DNA]</scope>
    <source>
        <strain evidence="3">L3</strain>
    </source>
</reference>
<protein>
    <submittedName>
        <fullName evidence="2">Glycosyltransferase</fullName>
    </submittedName>
</protein>
<evidence type="ECO:0000313" key="3">
    <source>
        <dbReference type="Proteomes" id="UP000032809"/>
    </source>
</evidence>
<dbReference type="Proteomes" id="UP000032809">
    <property type="component" value="Chromosome I"/>
</dbReference>
<dbReference type="OrthoDB" id="9816424at2"/>
<dbReference type="GO" id="GO:0016757">
    <property type="term" value="F:glycosyltransferase activity"/>
    <property type="evidence" value="ECO:0007669"/>
    <property type="project" value="InterPro"/>
</dbReference>
<dbReference type="PANTHER" id="PTHR12526:SF630">
    <property type="entry name" value="GLYCOSYLTRANSFERASE"/>
    <property type="match status" value="1"/>
</dbReference>
<proteinExistence type="predicted"/>
<feature type="domain" description="Glycosyl transferase family 1" evidence="1">
    <location>
        <begin position="195"/>
        <end position="358"/>
    </location>
</feature>
<dbReference type="Pfam" id="PF00534">
    <property type="entry name" value="Glycos_transf_1"/>
    <property type="match status" value="1"/>
</dbReference>